<feature type="non-terminal residue" evidence="1">
    <location>
        <position position="1"/>
    </location>
</feature>
<keyword evidence="2" id="KW-1185">Reference proteome</keyword>
<organism evidence="1 2">
    <name type="scientific">Chelonia mydas</name>
    <name type="common">Green sea-turtle</name>
    <name type="synonym">Chelonia agassizi</name>
    <dbReference type="NCBI Taxonomy" id="8469"/>
    <lineage>
        <taxon>Eukaryota</taxon>
        <taxon>Metazoa</taxon>
        <taxon>Chordata</taxon>
        <taxon>Craniata</taxon>
        <taxon>Vertebrata</taxon>
        <taxon>Euteleostomi</taxon>
        <taxon>Archelosauria</taxon>
        <taxon>Testudinata</taxon>
        <taxon>Testudines</taxon>
        <taxon>Cryptodira</taxon>
        <taxon>Durocryptodira</taxon>
        <taxon>Americhelydia</taxon>
        <taxon>Chelonioidea</taxon>
        <taxon>Cheloniidae</taxon>
        <taxon>Chelonia</taxon>
    </lineage>
</organism>
<dbReference type="AlphaFoldDB" id="M7BB57"/>
<proteinExistence type="predicted"/>
<evidence type="ECO:0000313" key="2">
    <source>
        <dbReference type="Proteomes" id="UP000031443"/>
    </source>
</evidence>
<reference evidence="2" key="1">
    <citation type="journal article" date="2013" name="Nat. Genet.">
        <title>The draft genomes of soft-shell turtle and green sea turtle yield insights into the development and evolution of the turtle-specific body plan.</title>
        <authorList>
            <person name="Wang Z."/>
            <person name="Pascual-Anaya J."/>
            <person name="Zadissa A."/>
            <person name="Li W."/>
            <person name="Niimura Y."/>
            <person name="Huang Z."/>
            <person name="Li C."/>
            <person name="White S."/>
            <person name="Xiong Z."/>
            <person name="Fang D."/>
            <person name="Wang B."/>
            <person name="Ming Y."/>
            <person name="Chen Y."/>
            <person name="Zheng Y."/>
            <person name="Kuraku S."/>
            <person name="Pignatelli M."/>
            <person name="Herrero J."/>
            <person name="Beal K."/>
            <person name="Nozawa M."/>
            <person name="Li Q."/>
            <person name="Wang J."/>
            <person name="Zhang H."/>
            <person name="Yu L."/>
            <person name="Shigenobu S."/>
            <person name="Wang J."/>
            <person name="Liu J."/>
            <person name="Flicek P."/>
            <person name="Searle S."/>
            <person name="Wang J."/>
            <person name="Kuratani S."/>
            <person name="Yin Y."/>
            <person name="Aken B."/>
            <person name="Zhang G."/>
            <person name="Irie N."/>
        </authorList>
    </citation>
    <scope>NUCLEOTIDE SEQUENCE [LARGE SCALE GENOMIC DNA]</scope>
</reference>
<dbReference type="Gene3D" id="1.10.287.3160">
    <property type="match status" value="1"/>
</dbReference>
<sequence length="84" mass="9267">LANHQVVLGRYEFTLWDSLPKFEDSLQERNRKEFKVLVEEGLVAAKASRQAALDAVDTAARSMASAVSMRQASWLLLSGLSSEA</sequence>
<accession>M7BB57</accession>
<dbReference type="Proteomes" id="UP000031443">
    <property type="component" value="Unassembled WGS sequence"/>
</dbReference>
<protein>
    <submittedName>
        <fullName evidence="1">Uncharacterized protein</fullName>
    </submittedName>
</protein>
<gene>
    <name evidence="1" type="ORF">UY3_08426</name>
</gene>
<dbReference type="EMBL" id="KB532356">
    <property type="protein sequence ID" value="EMP34394.1"/>
    <property type="molecule type" value="Genomic_DNA"/>
</dbReference>
<name>M7BB57_CHEMY</name>
<evidence type="ECO:0000313" key="1">
    <source>
        <dbReference type="EMBL" id="EMP34394.1"/>
    </source>
</evidence>